<reference evidence="2 3" key="1">
    <citation type="submission" date="2018-12" db="EMBL/GenBank/DDBJ databases">
        <authorList>
            <consortium name="Pathogen Informatics"/>
        </authorList>
    </citation>
    <scope>NUCLEOTIDE SEQUENCE [LARGE SCALE GENOMIC DNA]</scope>
    <source>
        <strain evidence="2 3">NCTC12871</strain>
    </source>
</reference>
<dbReference type="InterPro" id="IPR008523">
    <property type="entry name" value="DUF805"/>
</dbReference>
<dbReference type="EMBL" id="LR134510">
    <property type="protein sequence ID" value="VEJ09198.1"/>
    <property type="molecule type" value="Genomic_DNA"/>
</dbReference>
<evidence type="ECO:0000313" key="3">
    <source>
        <dbReference type="Proteomes" id="UP000279799"/>
    </source>
</evidence>
<dbReference type="AlphaFoldDB" id="A0A448TTU1"/>
<sequence length="140" mass="16005">MNYFFQNFIDTVKNFSFKGRATRKQYWLFVLAQILVFILIGIITAISFACSVQFAQSGNSISMPIAIFTFVINTICSAYPLVILIQTWAITARRLHDVNLSGWWQLIGFVPLIGGIILFILLVLPSRNENNRFNLLPEQK</sequence>
<feature type="transmembrane region" description="Helical" evidence="1">
    <location>
        <begin position="26"/>
        <end position="52"/>
    </location>
</feature>
<dbReference type="PANTHER" id="PTHR34980">
    <property type="entry name" value="INNER MEMBRANE PROTEIN-RELATED-RELATED"/>
    <property type="match status" value="1"/>
</dbReference>
<dbReference type="Pfam" id="PF05656">
    <property type="entry name" value="DUF805"/>
    <property type="match status" value="1"/>
</dbReference>
<keyword evidence="1" id="KW-1133">Transmembrane helix</keyword>
<accession>A0A448TTU1</accession>
<organism evidence="2 3">
    <name type="scientific">Actinobacillus delphinicola</name>
    <dbReference type="NCBI Taxonomy" id="51161"/>
    <lineage>
        <taxon>Bacteria</taxon>
        <taxon>Pseudomonadati</taxon>
        <taxon>Pseudomonadota</taxon>
        <taxon>Gammaproteobacteria</taxon>
        <taxon>Pasteurellales</taxon>
        <taxon>Pasteurellaceae</taxon>
        <taxon>Actinobacillus</taxon>
    </lineage>
</organism>
<feature type="transmembrane region" description="Helical" evidence="1">
    <location>
        <begin position="64"/>
        <end position="90"/>
    </location>
</feature>
<feature type="transmembrane region" description="Helical" evidence="1">
    <location>
        <begin position="102"/>
        <end position="124"/>
    </location>
</feature>
<keyword evidence="3" id="KW-1185">Reference proteome</keyword>
<proteinExistence type="predicted"/>
<dbReference type="KEGG" id="adp:NCTC12871_00643"/>
<dbReference type="RefSeq" id="WP_126598922.1">
    <property type="nucleotide sequence ID" value="NZ_LR134510.1"/>
</dbReference>
<protein>
    <submittedName>
        <fullName evidence="2">Membrane protein</fullName>
    </submittedName>
</protein>
<name>A0A448TTU1_9PAST</name>
<evidence type="ECO:0000256" key="1">
    <source>
        <dbReference type="SAM" id="Phobius"/>
    </source>
</evidence>
<dbReference type="Proteomes" id="UP000279799">
    <property type="component" value="Chromosome"/>
</dbReference>
<dbReference type="GO" id="GO:0005886">
    <property type="term" value="C:plasma membrane"/>
    <property type="evidence" value="ECO:0007669"/>
    <property type="project" value="TreeGrafter"/>
</dbReference>
<keyword evidence="1" id="KW-0812">Transmembrane</keyword>
<evidence type="ECO:0000313" key="2">
    <source>
        <dbReference type="EMBL" id="VEJ09198.1"/>
    </source>
</evidence>
<gene>
    <name evidence="2" type="primary">yhaH</name>
    <name evidence="2" type="ORF">NCTC12871_00643</name>
</gene>
<dbReference type="OrthoDB" id="9812349at2"/>
<keyword evidence="1" id="KW-0472">Membrane</keyword>
<dbReference type="PANTHER" id="PTHR34980:SF2">
    <property type="entry name" value="INNER MEMBRANE PROTEIN YHAH-RELATED"/>
    <property type="match status" value="1"/>
</dbReference>